<dbReference type="Proteomes" id="UP001140091">
    <property type="component" value="Unassembled WGS sequence"/>
</dbReference>
<dbReference type="Gene3D" id="1.10.510.10">
    <property type="entry name" value="Transferase(Phosphotransferase) domain 1"/>
    <property type="match status" value="1"/>
</dbReference>
<dbReference type="PROSITE" id="PS00109">
    <property type="entry name" value="PROTEIN_KINASE_TYR"/>
    <property type="match status" value="1"/>
</dbReference>
<organism evidence="2 3">
    <name type="scientific">Candolleomyces eurysporus</name>
    <dbReference type="NCBI Taxonomy" id="2828524"/>
    <lineage>
        <taxon>Eukaryota</taxon>
        <taxon>Fungi</taxon>
        <taxon>Dikarya</taxon>
        <taxon>Basidiomycota</taxon>
        <taxon>Agaricomycotina</taxon>
        <taxon>Agaricomycetes</taxon>
        <taxon>Agaricomycetidae</taxon>
        <taxon>Agaricales</taxon>
        <taxon>Agaricineae</taxon>
        <taxon>Psathyrellaceae</taxon>
        <taxon>Candolleomyces</taxon>
    </lineage>
</organism>
<dbReference type="AlphaFoldDB" id="A0A9W8MEW1"/>
<reference evidence="2" key="1">
    <citation type="submission" date="2022-06" db="EMBL/GenBank/DDBJ databases">
        <title>Genome Sequence of Candolleomyces eurysporus.</title>
        <authorList>
            <person name="Buettner E."/>
        </authorList>
    </citation>
    <scope>NUCLEOTIDE SEQUENCE</scope>
    <source>
        <strain evidence="2">VTCC 930004</strain>
    </source>
</reference>
<evidence type="ECO:0000313" key="2">
    <source>
        <dbReference type="EMBL" id="KAJ2929420.1"/>
    </source>
</evidence>
<sequence length="567" mass="63450">MKRYLVGGREYYNGRWTRIPDAPLAASELHGPICRIINSIIQHFGQSETSNARTALIGQFKRETTGGPEKSPMIAIKAIGPSFSSPKGSPLGFSNIASFFDASLDSEADTWTHLSQMSECVKHIFMQQPNRQFFRSLLITEKKVQLFHFDRSGAQYSPPLKMHDHPEAFVRLVLGLTTTNERALGLDDSIQWVTAPNGTKTAGSLKTIGCDSTVVTYDLVMGEGPIIRSGLLGRGTTCWVAKNKRGEKFIVKDYWVADNRISECELLEEVKGLKGVCQMVSYEDNRAQTVHFRGDTSTFEEGVFQNRTSVRIVMKAHGPSLENFTSMKQVLGALRDAIAAHKALLSRNIIHRDISPNNILLGEDAGEGLRGVLIDLDIALKISGLASEARVDPKMGTRMFQPLIVLRSYEGLAQYVPSYDYLDDLEAFFWVFTYIILAYKPNGDRMLPNPFQERTLGAWIRHFPDAVYASKHIFLSSPTMVCDIREAVDPGWHDVYDDLFLGFRAFMWEEVSGVKARLLFMGTTTLPDGSLAPNRFEPVLEKVEDHYAHVIGLFDAALKKVGGKYNY</sequence>
<protein>
    <recommendedName>
        <fullName evidence="1">Protein kinase domain-containing protein</fullName>
    </recommendedName>
</protein>
<dbReference type="InterPro" id="IPR040976">
    <property type="entry name" value="Pkinase_fungal"/>
</dbReference>
<dbReference type="Pfam" id="PF17667">
    <property type="entry name" value="Pkinase_fungal"/>
    <property type="match status" value="1"/>
</dbReference>
<comment type="caution">
    <text evidence="2">The sequence shown here is derived from an EMBL/GenBank/DDBJ whole genome shotgun (WGS) entry which is preliminary data.</text>
</comment>
<dbReference type="PROSITE" id="PS50011">
    <property type="entry name" value="PROTEIN_KINASE_DOM"/>
    <property type="match status" value="1"/>
</dbReference>
<dbReference type="PANTHER" id="PTHR38248">
    <property type="entry name" value="FUNK1 6"/>
    <property type="match status" value="1"/>
</dbReference>
<feature type="domain" description="Protein kinase" evidence="1">
    <location>
        <begin position="226"/>
        <end position="567"/>
    </location>
</feature>
<keyword evidence="3" id="KW-1185">Reference proteome</keyword>
<dbReference type="SMART" id="SM00220">
    <property type="entry name" value="S_TKc"/>
    <property type="match status" value="1"/>
</dbReference>
<evidence type="ECO:0000259" key="1">
    <source>
        <dbReference type="PROSITE" id="PS50011"/>
    </source>
</evidence>
<dbReference type="GO" id="GO:0004672">
    <property type="term" value="F:protein kinase activity"/>
    <property type="evidence" value="ECO:0007669"/>
    <property type="project" value="InterPro"/>
</dbReference>
<dbReference type="InterPro" id="IPR011009">
    <property type="entry name" value="Kinase-like_dom_sf"/>
</dbReference>
<name>A0A9W8MEW1_9AGAR</name>
<dbReference type="InterPro" id="IPR008266">
    <property type="entry name" value="Tyr_kinase_AS"/>
</dbReference>
<evidence type="ECO:0000313" key="3">
    <source>
        <dbReference type="Proteomes" id="UP001140091"/>
    </source>
</evidence>
<dbReference type="InterPro" id="IPR000719">
    <property type="entry name" value="Prot_kinase_dom"/>
</dbReference>
<proteinExistence type="predicted"/>
<dbReference type="SUPFAM" id="SSF56112">
    <property type="entry name" value="Protein kinase-like (PK-like)"/>
    <property type="match status" value="1"/>
</dbReference>
<dbReference type="PANTHER" id="PTHR38248:SF2">
    <property type="entry name" value="FUNK1 11"/>
    <property type="match status" value="1"/>
</dbReference>
<dbReference type="OrthoDB" id="5584477at2759"/>
<dbReference type="EMBL" id="JANBPK010000875">
    <property type="protein sequence ID" value="KAJ2929420.1"/>
    <property type="molecule type" value="Genomic_DNA"/>
</dbReference>
<gene>
    <name evidence="2" type="ORF">H1R20_g7683</name>
</gene>
<accession>A0A9W8MEW1</accession>
<dbReference type="GO" id="GO:0005524">
    <property type="term" value="F:ATP binding"/>
    <property type="evidence" value="ECO:0007669"/>
    <property type="project" value="InterPro"/>
</dbReference>
<feature type="non-terminal residue" evidence="2">
    <location>
        <position position="1"/>
    </location>
</feature>